<dbReference type="Proteomes" id="UP000694871">
    <property type="component" value="Unplaced"/>
</dbReference>
<organism evidence="1 2">
    <name type="scientific">Gekko japonicus</name>
    <name type="common">Schlegel's Japanese gecko</name>
    <dbReference type="NCBI Taxonomy" id="146911"/>
    <lineage>
        <taxon>Eukaryota</taxon>
        <taxon>Metazoa</taxon>
        <taxon>Chordata</taxon>
        <taxon>Craniata</taxon>
        <taxon>Vertebrata</taxon>
        <taxon>Euteleostomi</taxon>
        <taxon>Lepidosauria</taxon>
        <taxon>Squamata</taxon>
        <taxon>Bifurcata</taxon>
        <taxon>Gekkota</taxon>
        <taxon>Gekkonidae</taxon>
        <taxon>Gekkoninae</taxon>
        <taxon>Gekko</taxon>
    </lineage>
</organism>
<dbReference type="InterPro" id="IPR043472">
    <property type="entry name" value="Macro_dom-like"/>
</dbReference>
<gene>
    <name evidence="2" type="primary">MACROD1</name>
</gene>
<keyword evidence="1" id="KW-1185">Reference proteome</keyword>
<reference evidence="2" key="1">
    <citation type="submission" date="2025-08" db="UniProtKB">
        <authorList>
            <consortium name="RefSeq"/>
        </authorList>
    </citation>
    <scope>IDENTIFICATION</scope>
</reference>
<dbReference type="SUPFAM" id="SSF52949">
    <property type="entry name" value="Macro domain-like"/>
    <property type="match status" value="1"/>
</dbReference>
<dbReference type="GeneID" id="107115176"/>
<dbReference type="PANTHER" id="PTHR11106:SF93">
    <property type="entry name" value="ADP-RIBOSE GLYCOHYDROLASE MACROD1"/>
    <property type="match status" value="1"/>
</dbReference>
<dbReference type="RefSeq" id="XP_015272293.1">
    <property type="nucleotide sequence ID" value="XM_015416807.1"/>
</dbReference>
<accession>A0ABM1KF06</accession>
<protein>
    <submittedName>
        <fullName evidence="2">O-acetyl-ADP-ribose deacetylase MACROD1</fullName>
    </submittedName>
</protein>
<dbReference type="Gene3D" id="3.40.220.10">
    <property type="entry name" value="Leucine Aminopeptidase, subunit E, domain 1"/>
    <property type="match status" value="1"/>
</dbReference>
<evidence type="ECO:0000313" key="1">
    <source>
        <dbReference type="Proteomes" id="UP000694871"/>
    </source>
</evidence>
<proteinExistence type="predicted"/>
<evidence type="ECO:0000313" key="2">
    <source>
        <dbReference type="RefSeq" id="XP_015272293.1"/>
    </source>
</evidence>
<name>A0ABM1KF06_GEKJA</name>
<dbReference type="PANTHER" id="PTHR11106">
    <property type="entry name" value="GANGLIOSIDE INDUCED DIFFERENTIATION ASSOCIATED PROTEIN 2-RELATED"/>
    <property type="match status" value="1"/>
</dbReference>
<sequence>MPGFLLPLQISRLSGALGRLWRVWGSCPVTLQGGGRQGVCSGGGVPVRRVPAHWGFARGIRSWAAAPLAMAAKVDLTTSTDWKEAKSFLKGLSAKQRRDHYFTKDFIKLKQMPSWKEMAKSARVKPPEEAVYPKDNHLNEKISLFRGDITKLEVDAIVNADQGPGQENCQAVVPGSSVVVTPFGTFSPLPWLVPLLLQAFPRVEL</sequence>